<dbReference type="EMBL" id="DRTB01000138">
    <property type="protein sequence ID" value="HHE04796.1"/>
    <property type="molecule type" value="Genomic_DNA"/>
</dbReference>
<name>A0A7C5HNI6_UNCW3</name>
<dbReference type="Proteomes" id="UP000886110">
    <property type="component" value="Unassembled WGS sequence"/>
</dbReference>
<proteinExistence type="predicted"/>
<reference evidence="2" key="1">
    <citation type="journal article" date="2020" name="mSystems">
        <title>Genome- and Community-Level Interaction Insights into Carbon Utilization and Element Cycling Functions of Hydrothermarchaeota in Hydrothermal Sediment.</title>
        <authorList>
            <person name="Zhou Z."/>
            <person name="Liu Y."/>
            <person name="Xu W."/>
            <person name="Pan J."/>
            <person name="Luo Z.H."/>
            <person name="Li M."/>
        </authorList>
    </citation>
    <scope>NUCLEOTIDE SEQUENCE [LARGE SCALE GENOMIC DNA]</scope>
    <source>
        <strain evidence="2">HyVt-74</strain>
    </source>
</reference>
<feature type="transmembrane region" description="Helical" evidence="1">
    <location>
        <begin position="54"/>
        <end position="76"/>
    </location>
</feature>
<evidence type="ECO:0000256" key="1">
    <source>
        <dbReference type="SAM" id="Phobius"/>
    </source>
</evidence>
<protein>
    <submittedName>
        <fullName evidence="2">Uncharacterized protein</fullName>
    </submittedName>
</protein>
<accession>A0A7C5HNI6</accession>
<evidence type="ECO:0000313" key="2">
    <source>
        <dbReference type="EMBL" id="HHE04796.1"/>
    </source>
</evidence>
<organism evidence="2">
    <name type="scientific">candidate division WOR-3 bacterium</name>
    <dbReference type="NCBI Taxonomy" id="2052148"/>
    <lineage>
        <taxon>Bacteria</taxon>
        <taxon>Bacteria division WOR-3</taxon>
    </lineage>
</organism>
<keyword evidence="1" id="KW-0812">Transmembrane</keyword>
<keyword evidence="1" id="KW-0472">Membrane</keyword>
<dbReference type="AlphaFoldDB" id="A0A7C5HNI6"/>
<feature type="transmembrane region" description="Helical" evidence="1">
    <location>
        <begin position="88"/>
        <end position="110"/>
    </location>
</feature>
<gene>
    <name evidence="2" type="ORF">ENL19_01880</name>
</gene>
<keyword evidence="1" id="KW-1133">Transmembrane helix</keyword>
<sequence>MEFLVLGGMILIMDMLRNVEVLKPSLKSLEGLKVPFGIVIILVGISSFTRPALIFEGIMGIIAGAILIIDVIMLGIKDAATRKKVQTGMLSLSIPVGILTIIAGIIGMFFK</sequence>
<comment type="caution">
    <text evidence="2">The sequence shown here is derived from an EMBL/GenBank/DDBJ whole genome shotgun (WGS) entry which is preliminary data.</text>
</comment>